<comment type="caution">
    <text evidence="1">The sequence shown here is derived from an EMBL/GenBank/DDBJ whole genome shotgun (WGS) entry which is preliminary data.</text>
</comment>
<reference evidence="1 2" key="1">
    <citation type="submission" date="2024-09" db="EMBL/GenBank/DDBJ databases">
        <authorList>
            <person name="Sun Q."/>
            <person name="Mori K."/>
        </authorList>
    </citation>
    <scope>NUCLEOTIDE SEQUENCE [LARGE SCALE GENOMIC DNA]</scope>
    <source>
        <strain evidence="1 2">TBRC 4938</strain>
    </source>
</reference>
<dbReference type="RefSeq" id="WP_377264989.1">
    <property type="nucleotide sequence ID" value="NZ_JBHMAA010000032.1"/>
</dbReference>
<dbReference type="Proteomes" id="UP001589692">
    <property type="component" value="Unassembled WGS sequence"/>
</dbReference>
<proteinExistence type="predicted"/>
<evidence type="ECO:0000313" key="1">
    <source>
        <dbReference type="EMBL" id="MFB9952174.1"/>
    </source>
</evidence>
<accession>A0ABV6ANI0</accession>
<protein>
    <submittedName>
        <fullName evidence="1">DUF982 domain-containing protein</fullName>
    </submittedName>
</protein>
<evidence type="ECO:0000313" key="2">
    <source>
        <dbReference type="Proteomes" id="UP001589692"/>
    </source>
</evidence>
<dbReference type="Gene3D" id="6.10.250.730">
    <property type="match status" value="1"/>
</dbReference>
<sequence length="131" mass="15152">METAPVKFCDTEENVRHPGLHEKFTKNRGTKSDPMSFARRNAGYGMMNDVTETDEVLWSSPVRVRVGYGFPETIRGPREALEYLRWRWPVREGTYYIKALRECAAGLQRKLPLERVRETFVLASIEAKMLG</sequence>
<keyword evidence="2" id="KW-1185">Reference proteome</keyword>
<gene>
    <name evidence="1" type="ORF">ACFFP0_25295</name>
</gene>
<organism evidence="1 2">
    <name type="scientific">Rhizobium puerariae</name>
    <dbReference type="NCBI Taxonomy" id="1585791"/>
    <lineage>
        <taxon>Bacteria</taxon>
        <taxon>Pseudomonadati</taxon>
        <taxon>Pseudomonadota</taxon>
        <taxon>Alphaproteobacteria</taxon>
        <taxon>Hyphomicrobiales</taxon>
        <taxon>Rhizobiaceae</taxon>
        <taxon>Rhizobium/Agrobacterium group</taxon>
        <taxon>Rhizobium</taxon>
    </lineage>
</organism>
<name>A0ABV6ANI0_9HYPH</name>
<dbReference type="InterPro" id="IPR010385">
    <property type="entry name" value="DUF982"/>
</dbReference>
<dbReference type="EMBL" id="JBHMAA010000032">
    <property type="protein sequence ID" value="MFB9952174.1"/>
    <property type="molecule type" value="Genomic_DNA"/>
</dbReference>
<dbReference type="Pfam" id="PF06169">
    <property type="entry name" value="DUF982"/>
    <property type="match status" value="1"/>
</dbReference>